<comment type="similarity">
    <text evidence="1">Belongs to the CdaR family.</text>
</comment>
<feature type="domain" description="RsbT co-antagonist protein RsbRD N-terminal" evidence="3">
    <location>
        <begin position="23"/>
        <end position="160"/>
    </location>
</feature>
<gene>
    <name evidence="5" type="ORF">RHODO2019_16815</name>
</gene>
<keyword evidence="6" id="KW-1185">Reference proteome</keyword>
<dbReference type="Pfam" id="PF14361">
    <property type="entry name" value="RsbRD_N"/>
    <property type="match status" value="1"/>
</dbReference>
<sequence>MLYRGGDPRVAELAARVELRIAEMTDDTVAGIVAEMKVYGSERFVPVAELRRSVVDNLQVALRTLQGAGAPDLTRATTTGRVRALQGAPLPELVRAYRIGLTEVWRRVVDLLDDGRPGDLAALVAATTAIWALADDYAEALTTAYRGASTEVVLAHQARRSALVEALFAGGASTEGMLWDIARVLGLTVEGDFVVVVAETPALGQEPLDKVEARLRELHHESAWRLTPDLQAGVVSLRRPNAAQDVLELVGAATEARVGMSPVYSGLANTARALHFARVALSSLTPGVPGTVQFTESPLAGLVASAPEASVQLAHQVLGPVLDLPGEEGNVLLLTLRAWFDSQGSTNLTAERMFCHPNTIRLRLKRITEELGRPLSDPEHIAEVGAALRALNLFPGTDHLPTPPAR</sequence>
<organism evidence="5 6">
    <name type="scientific">Rhodococcus antarcticus</name>
    <dbReference type="NCBI Taxonomy" id="2987751"/>
    <lineage>
        <taxon>Bacteria</taxon>
        <taxon>Bacillati</taxon>
        <taxon>Actinomycetota</taxon>
        <taxon>Actinomycetes</taxon>
        <taxon>Mycobacteriales</taxon>
        <taxon>Nocardiaceae</taxon>
        <taxon>Rhodococcus</taxon>
    </lineage>
</organism>
<evidence type="ECO:0000259" key="3">
    <source>
        <dbReference type="Pfam" id="PF14361"/>
    </source>
</evidence>
<evidence type="ECO:0000313" key="6">
    <source>
        <dbReference type="Proteomes" id="UP001164965"/>
    </source>
</evidence>
<dbReference type="PANTHER" id="PTHR33744:SF1">
    <property type="entry name" value="DNA-BINDING TRANSCRIPTIONAL ACTIVATOR ADER"/>
    <property type="match status" value="1"/>
</dbReference>
<dbReference type="Pfam" id="PF13556">
    <property type="entry name" value="HTH_30"/>
    <property type="match status" value="1"/>
</dbReference>
<dbReference type="InterPro" id="IPR041522">
    <property type="entry name" value="CdaR_GGDEF"/>
</dbReference>
<dbReference type="EMBL" id="CP110615">
    <property type="protein sequence ID" value="UZJ24748.1"/>
    <property type="molecule type" value="Genomic_DNA"/>
</dbReference>
<dbReference type="Pfam" id="PF17853">
    <property type="entry name" value="GGDEF_2"/>
    <property type="match status" value="1"/>
</dbReference>
<dbReference type="InterPro" id="IPR025736">
    <property type="entry name" value="PucR_C-HTH_dom"/>
</dbReference>
<dbReference type="Proteomes" id="UP001164965">
    <property type="component" value="Chromosome"/>
</dbReference>
<proteinExistence type="inferred from homology"/>
<accession>A0ABY6P0L0</accession>
<dbReference type="InterPro" id="IPR051448">
    <property type="entry name" value="CdaR-like_regulators"/>
</dbReference>
<dbReference type="Gene3D" id="1.10.10.2840">
    <property type="entry name" value="PucR C-terminal helix-turn-helix domain"/>
    <property type="match status" value="1"/>
</dbReference>
<dbReference type="InterPro" id="IPR042070">
    <property type="entry name" value="PucR_C-HTH_sf"/>
</dbReference>
<evidence type="ECO:0000313" key="5">
    <source>
        <dbReference type="EMBL" id="UZJ24748.1"/>
    </source>
</evidence>
<reference evidence="5" key="1">
    <citation type="submission" date="2022-10" db="EMBL/GenBank/DDBJ databases">
        <title>Rhodococcus sp.75.</title>
        <authorList>
            <person name="Sun M."/>
        </authorList>
    </citation>
    <scope>NUCLEOTIDE SEQUENCE</scope>
    <source>
        <strain evidence="5">75</strain>
    </source>
</reference>
<dbReference type="InterPro" id="IPR025751">
    <property type="entry name" value="RsbRD_N_dom"/>
</dbReference>
<evidence type="ECO:0000259" key="2">
    <source>
        <dbReference type="Pfam" id="PF13556"/>
    </source>
</evidence>
<evidence type="ECO:0000259" key="4">
    <source>
        <dbReference type="Pfam" id="PF17853"/>
    </source>
</evidence>
<feature type="domain" description="CdaR GGDEF-like" evidence="4">
    <location>
        <begin position="171"/>
        <end position="282"/>
    </location>
</feature>
<name>A0ABY6P0L0_9NOCA</name>
<protein>
    <submittedName>
        <fullName evidence="5">Helix-turn-helix domain-containing protein</fullName>
    </submittedName>
</protein>
<dbReference type="PANTHER" id="PTHR33744">
    <property type="entry name" value="CARBOHYDRATE DIACID REGULATOR"/>
    <property type="match status" value="1"/>
</dbReference>
<evidence type="ECO:0000256" key="1">
    <source>
        <dbReference type="ARBA" id="ARBA00006754"/>
    </source>
</evidence>
<dbReference type="RefSeq" id="WP_265382854.1">
    <property type="nucleotide sequence ID" value="NZ_CP110615.1"/>
</dbReference>
<feature type="domain" description="PucR C-terminal helix-turn-helix" evidence="2">
    <location>
        <begin position="332"/>
        <end position="390"/>
    </location>
</feature>